<dbReference type="STRING" id="468056.SAMN05443549_10180"/>
<feature type="transmembrane region" description="Helical" evidence="1">
    <location>
        <begin position="6"/>
        <end position="27"/>
    </location>
</feature>
<evidence type="ECO:0000313" key="3">
    <source>
        <dbReference type="Proteomes" id="UP000184516"/>
    </source>
</evidence>
<dbReference type="OrthoDB" id="9831413at2"/>
<organism evidence="2 3">
    <name type="scientific">Flavobacterium fluvii</name>
    <dbReference type="NCBI Taxonomy" id="468056"/>
    <lineage>
        <taxon>Bacteria</taxon>
        <taxon>Pseudomonadati</taxon>
        <taxon>Bacteroidota</taxon>
        <taxon>Flavobacteriia</taxon>
        <taxon>Flavobacteriales</taxon>
        <taxon>Flavobacteriaceae</taxon>
        <taxon>Flavobacterium</taxon>
    </lineage>
</organism>
<reference evidence="3" key="1">
    <citation type="submission" date="2016-11" db="EMBL/GenBank/DDBJ databases">
        <authorList>
            <person name="Varghese N."/>
            <person name="Submissions S."/>
        </authorList>
    </citation>
    <scope>NUCLEOTIDE SEQUENCE [LARGE SCALE GENOMIC DNA]</scope>
    <source>
        <strain evidence="3">DSM 19978</strain>
    </source>
</reference>
<keyword evidence="1" id="KW-1133">Transmembrane helix</keyword>
<dbReference type="EMBL" id="FQWB01000001">
    <property type="protein sequence ID" value="SHF70680.1"/>
    <property type="molecule type" value="Genomic_DNA"/>
</dbReference>
<name>A0A1M5DUS5_9FLAO</name>
<accession>A0A1M5DUS5</accession>
<dbReference type="RefSeq" id="WP_073367088.1">
    <property type="nucleotide sequence ID" value="NZ_FQWB01000001.1"/>
</dbReference>
<gene>
    <name evidence="2" type="ORF">SAMN05443549_10180</name>
</gene>
<keyword evidence="1" id="KW-0472">Membrane</keyword>
<sequence length="209" mass="24059">MSEETSLLLQSAILFLLILGYTAYLFNTRRKLLKQKREEKNGSSSNSPETISAIIKKLSEEKLKERAINADKIMDQSDDEMTYAIDLPSDIELVETDSCLLIKGPVESIAKICDEFSYMEQLPDGFCATLGDWRLFILEYTPQSSLEHKTVVMPADHWLFMSCKLRDSIYAEDIHPYNYVYEPFTFKRVLEYGIGAEATDYAEYNSERL</sequence>
<dbReference type="AlphaFoldDB" id="A0A1M5DUS5"/>
<dbReference type="Proteomes" id="UP000184516">
    <property type="component" value="Unassembled WGS sequence"/>
</dbReference>
<evidence type="ECO:0000256" key="1">
    <source>
        <dbReference type="SAM" id="Phobius"/>
    </source>
</evidence>
<keyword evidence="1" id="KW-0812">Transmembrane</keyword>
<protein>
    <submittedName>
        <fullName evidence="2">Uncharacterized protein</fullName>
    </submittedName>
</protein>
<evidence type="ECO:0000313" key="2">
    <source>
        <dbReference type="EMBL" id="SHF70680.1"/>
    </source>
</evidence>
<proteinExistence type="predicted"/>
<keyword evidence="3" id="KW-1185">Reference proteome</keyword>